<keyword evidence="2" id="KW-0378">Hydrolase</keyword>
<evidence type="ECO:0000256" key="2">
    <source>
        <dbReference type="ARBA" id="ARBA00022801"/>
    </source>
</evidence>
<dbReference type="Pfam" id="PF13279">
    <property type="entry name" value="4HBT_2"/>
    <property type="match status" value="1"/>
</dbReference>
<dbReference type="PANTHER" id="PTHR31793:SF27">
    <property type="entry name" value="NOVEL THIOESTERASE SUPERFAMILY DOMAIN AND SAPOSIN A-TYPE DOMAIN CONTAINING PROTEIN (0610012H03RIK)"/>
    <property type="match status" value="1"/>
</dbReference>
<dbReference type="Gene3D" id="3.10.129.10">
    <property type="entry name" value="Hotdog Thioesterase"/>
    <property type="match status" value="1"/>
</dbReference>
<name>A0A381V594_9ZZZZ</name>
<protein>
    <submittedName>
        <fullName evidence="3">Uncharacterized protein</fullName>
    </submittedName>
</protein>
<evidence type="ECO:0000256" key="1">
    <source>
        <dbReference type="ARBA" id="ARBA00005953"/>
    </source>
</evidence>
<dbReference type="SUPFAM" id="SSF54637">
    <property type="entry name" value="Thioesterase/thiol ester dehydrase-isomerase"/>
    <property type="match status" value="1"/>
</dbReference>
<dbReference type="CDD" id="cd00586">
    <property type="entry name" value="4HBT"/>
    <property type="match status" value="1"/>
</dbReference>
<comment type="similarity">
    <text evidence="1">Belongs to the 4-hydroxybenzoyl-CoA thioesterase family.</text>
</comment>
<sequence length="114" mass="13059">MQVAYHANYFIWFEVGRCDLLCSLGHSYRDLESTGLMLPVIEAHCEFHRSARYDDELWIVTRGSLLSGARVKFEYEVLRQEDKAVAALGRTVHAAVNQKGRPTRLPPRLRGVLE</sequence>
<dbReference type="GO" id="GO:0047617">
    <property type="term" value="F:fatty acyl-CoA hydrolase activity"/>
    <property type="evidence" value="ECO:0007669"/>
    <property type="project" value="TreeGrafter"/>
</dbReference>
<dbReference type="AlphaFoldDB" id="A0A381V594"/>
<dbReference type="PIRSF" id="PIRSF003230">
    <property type="entry name" value="YbgC"/>
    <property type="match status" value="1"/>
</dbReference>
<reference evidence="3" key="1">
    <citation type="submission" date="2018-05" db="EMBL/GenBank/DDBJ databases">
        <authorList>
            <person name="Lanie J.A."/>
            <person name="Ng W.-L."/>
            <person name="Kazmierczak K.M."/>
            <person name="Andrzejewski T.M."/>
            <person name="Davidsen T.M."/>
            <person name="Wayne K.J."/>
            <person name="Tettelin H."/>
            <person name="Glass J.I."/>
            <person name="Rusch D."/>
            <person name="Podicherti R."/>
            <person name="Tsui H.-C.T."/>
            <person name="Winkler M.E."/>
        </authorList>
    </citation>
    <scope>NUCLEOTIDE SEQUENCE</scope>
</reference>
<accession>A0A381V594</accession>
<dbReference type="InterPro" id="IPR006684">
    <property type="entry name" value="YbgC/YbaW"/>
</dbReference>
<dbReference type="InterPro" id="IPR050563">
    <property type="entry name" value="4-hydroxybenzoyl-CoA_TE"/>
</dbReference>
<dbReference type="InterPro" id="IPR029069">
    <property type="entry name" value="HotDog_dom_sf"/>
</dbReference>
<proteinExistence type="inferred from homology"/>
<dbReference type="PANTHER" id="PTHR31793">
    <property type="entry name" value="4-HYDROXYBENZOYL-COA THIOESTERASE FAMILY MEMBER"/>
    <property type="match status" value="1"/>
</dbReference>
<gene>
    <name evidence="3" type="ORF">METZ01_LOCUS88413</name>
</gene>
<organism evidence="3">
    <name type="scientific">marine metagenome</name>
    <dbReference type="NCBI Taxonomy" id="408172"/>
    <lineage>
        <taxon>unclassified sequences</taxon>
        <taxon>metagenomes</taxon>
        <taxon>ecological metagenomes</taxon>
    </lineage>
</organism>
<dbReference type="EMBL" id="UINC01007890">
    <property type="protein sequence ID" value="SVA35559.1"/>
    <property type="molecule type" value="Genomic_DNA"/>
</dbReference>
<evidence type="ECO:0000313" key="3">
    <source>
        <dbReference type="EMBL" id="SVA35559.1"/>
    </source>
</evidence>